<dbReference type="PROSITE" id="PS50949">
    <property type="entry name" value="HTH_GNTR"/>
    <property type="match status" value="1"/>
</dbReference>
<dbReference type="Proteomes" id="UP000280444">
    <property type="component" value="Unassembled WGS sequence"/>
</dbReference>
<evidence type="ECO:0000256" key="2">
    <source>
        <dbReference type="ARBA" id="ARBA00023125"/>
    </source>
</evidence>
<dbReference type="PANTHER" id="PTHR38445:SF7">
    <property type="entry name" value="GNTR-FAMILY TRANSCRIPTIONAL REGULATOR"/>
    <property type="match status" value="1"/>
</dbReference>
<proteinExistence type="predicted"/>
<keyword evidence="2" id="KW-0238">DNA-binding</keyword>
<evidence type="ECO:0000256" key="1">
    <source>
        <dbReference type="ARBA" id="ARBA00023015"/>
    </source>
</evidence>
<dbReference type="Pfam" id="PF00392">
    <property type="entry name" value="GntR"/>
    <property type="match status" value="1"/>
</dbReference>
<keyword evidence="6" id="KW-1185">Reference proteome</keyword>
<feature type="domain" description="HTH gntR-type" evidence="4">
    <location>
        <begin position="11"/>
        <end position="79"/>
    </location>
</feature>
<dbReference type="EMBL" id="RQZF01000001">
    <property type="protein sequence ID" value="RRC96347.1"/>
    <property type="molecule type" value="Genomic_DNA"/>
</dbReference>
<evidence type="ECO:0000313" key="6">
    <source>
        <dbReference type="Proteomes" id="UP000280444"/>
    </source>
</evidence>
<reference evidence="5 6" key="1">
    <citation type="submission" date="2018-11" db="EMBL/GenBank/DDBJ databases">
        <title>Genomes From Bacteria Associated with the Canine Oral Cavity: a Test Case for Automated Genome-Based Taxonomic Assignment.</title>
        <authorList>
            <person name="Coil D.A."/>
            <person name="Jospin G."/>
            <person name="Darling A.E."/>
            <person name="Wallis C."/>
            <person name="Davis I.J."/>
            <person name="Harris S."/>
            <person name="Eisen J.A."/>
            <person name="Holcombe L.J."/>
            <person name="O'Flynn C."/>
        </authorList>
    </citation>
    <scope>NUCLEOTIDE SEQUENCE [LARGE SCALE GENOMIC DNA]</scope>
    <source>
        <strain evidence="5 6">OH770</strain>
    </source>
</reference>
<accession>A0A3P1SH68</accession>
<keyword evidence="1" id="KW-0805">Transcription regulation</keyword>
<keyword evidence="3" id="KW-0804">Transcription</keyword>
<dbReference type="RefSeq" id="WP_124867842.1">
    <property type="nucleotide sequence ID" value="NZ_RQZF01000001.1"/>
</dbReference>
<dbReference type="GO" id="GO:0003677">
    <property type="term" value="F:DNA binding"/>
    <property type="evidence" value="ECO:0007669"/>
    <property type="project" value="UniProtKB-KW"/>
</dbReference>
<dbReference type="InterPro" id="IPR036390">
    <property type="entry name" value="WH_DNA-bd_sf"/>
</dbReference>
<dbReference type="InterPro" id="IPR000524">
    <property type="entry name" value="Tscrpt_reg_HTH_GntR"/>
</dbReference>
<name>A0A3P1SH68_9ACTO</name>
<dbReference type="AlphaFoldDB" id="A0A3P1SH68"/>
<organism evidence="5 6">
    <name type="scientific">Schaalia canis</name>
    <dbReference type="NCBI Taxonomy" id="100469"/>
    <lineage>
        <taxon>Bacteria</taxon>
        <taxon>Bacillati</taxon>
        <taxon>Actinomycetota</taxon>
        <taxon>Actinomycetes</taxon>
        <taxon>Actinomycetales</taxon>
        <taxon>Actinomycetaceae</taxon>
        <taxon>Schaalia</taxon>
    </lineage>
</organism>
<protein>
    <submittedName>
        <fullName evidence="5">GntR family transcriptional regulator</fullName>
    </submittedName>
</protein>
<evidence type="ECO:0000259" key="4">
    <source>
        <dbReference type="PROSITE" id="PS50949"/>
    </source>
</evidence>
<dbReference type="Gene3D" id="1.10.10.10">
    <property type="entry name" value="Winged helix-like DNA-binding domain superfamily/Winged helix DNA-binding domain"/>
    <property type="match status" value="1"/>
</dbReference>
<dbReference type="OrthoDB" id="162505at2"/>
<dbReference type="CDD" id="cd07377">
    <property type="entry name" value="WHTH_GntR"/>
    <property type="match status" value="1"/>
</dbReference>
<evidence type="ECO:0000256" key="3">
    <source>
        <dbReference type="ARBA" id="ARBA00023163"/>
    </source>
</evidence>
<dbReference type="GO" id="GO:0003700">
    <property type="term" value="F:DNA-binding transcription factor activity"/>
    <property type="evidence" value="ECO:0007669"/>
    <property type="project" value="InterPro"/>
</dbReference>
<evidence type="ECO:0000313" key="5">
    <source>
        <dbReference type="EMBL" id="RRC96347.1"/>
    </source>
</evidence>
<dbReference type="SMART" id="SM00345">
    <property type="entry name" value="HTH_GNTR"/>
    <property type="match status" value="1"/>
</dbReference>
<sequence length="125" mass="13715">MDIVVSNASSQPIYAQIKDQIKAAIINGQLNPGEKMPSIRRLAAQLRVSVITTKRAYDELELEGFIDSMQGRGSYVASKTTELLKEEYRRQVEQYLQAALDSAAAAGLTAADLKDLIDLLGVEDE</sequence>
<dbReference type="PANTHER" id="PTHR38445">
    <property type="entry name" value="HTH-TYPE TRANSCRIPTIONAL REPRESSOR YTRA"/>
    <property type="match status" value="1"/>
</dbReference>
<comment type="caution">
    <text evidence="5">The sequence shown here is derived from an EMBL/GenBank/DDBJ whole genome shotgun (WGS) entry which is preliminary data.</text>
</comment>
<dbReference type="SUPFAM" id="SSF46785">
    <property type="entry name" value="Winged helix' DNA-binding domain"/>
    <property type="match status" value="1"/>
</dbReference>
<dbReference type="InterPro" id="IPR036388">
    <property type="entry name" value="WH-like_DNA-bd_sf"/>
</dbReference>
<gene>
    <name evidence="5" type="ORF">EII11_01470</name>
</gene>